<dbReference type="KEGG" id="whr:OG579_20180"/>
<evidence type="ECO:0000313" key="2">
    <source>
        <dbReference type="Proteomes" id="UP001432128"/>
    </source>
</evidence>
<protein>
    <submittedName>
        <fullName evidence="1">Acetyltransferase</fullName>
    </submittedName>
</protein>
<proteinExistence type="predicted"/>
<sequence length="174" mass="19128">MTRADYPRVGRWLATSDVERWWNQAYDPASLEKQFGPVIDGETPAEDLVVEADGEPIGLLQRCRIIDFGDYVDELAPVIGPVAATTYTIDYLIGVPELLGRGIGPGVIVAGCADTFARHPDAEQIVVPVVAANRRSWRALEKAGFRIVASGDLTPDNPIDDRAHHILALDRQRR</sequence>
<name>A0AAU4K1T4_9NOCA</name>
<dbReference type="SUPFAM" id="SSF55729">
    <property type="entry name" value="Acyl-CoA N-acyltransferases (Nat)"/>
    <property type="match status" value="1"/>
</dbReference>
<gene>
    <name evidence="1" type="ORF">OG579_20180</name>
</gene>
<dbReference type="Pfam" id="PF13523">
    <property type="entry name" value="Acetyltransf_8"/>
    <property type="match status" value="1"/>
</dbReference>
<dbReference type="Gene3D" id="3.40.630.30">
    <property type="match status" value="1"/>
</dbReference>
<accession>A0AAU4K1T4</accession>
<organism evidence="1 2">
    <name type="scientific">Williamsia herbipolensis</name>
    <dbReference type="NCBI Taxonomy" id="1603258"/>
    <lineage>
        <taxon>Bacteria</taxon>
        <taxon>Bacillati</taxon>
        <taxon>Actinomycetota</taxon>
        <taxon>Actinomycetes</taxon>
        <taxon>Mycobacteriales</taxon>
        <taxon>Nocardiaceae</taxon>
        <taxon>Williamsia</taxon>
    </lineage>
</organism>
<dbReference type="InterPro" id="IPR016181">
    <property type="entry name" value="Acyl_CoA_acyltransferase"/>
</dbReference>
<dbReference type="AlphaFoldDB" id="A0AAU4K1T4"/>
<dbReference type="Proteomes" id="UP001432128">
    <property type="component" value="Chromosome"/>
</dbReference>
<evidence type="ECO:0000313" key="1">
    <source>
        <dbReference type="EMBL" id="WUM19979.1"/>
    </source>
</evidence>
<reference evidence="1 2" key="1">
    <citation type="submission" date="2022-10" db="EMBL/GenBank/DDBJ databases">
        <title>The complete genomes of actinobacterial strains from the NBC collection.</title>
        <authorList>
            <person name="Joergensen T.S."/>
            <person name="Alvarez Arevalo M."/>
            <person name="Sterndorff E.B."/>
            <person name="Faurdal D."/>
            <person name="Vuksanovic O."/>
            <person name="Mourched A.-S."/>
            <person name="Charusanti P."/>
            <person name="Shaw S."/>
            <person name="Blin K."/>
            <person name="Weber T."/>
        </authorList>
    </citation>
    <scope>NUCLEOTIDE SEQUENCE [LARGE SCALE GENOMIC DNA]</scope>
    <source>
        <strain evidence="1 2">NBC_00319</strain>
    </source>
</reference>
<dbReference type="RefSeq" id="WP_328857404.1">
    <property type="nucleotide sequence ID" value="NZ_CP108021.1"/>
</dbReference>
<keyword evidence="2" id="KW-1185">Reference proteome</keyword>
<dbReference type="EMBL" id="CP108021">
    <property type="protein sequence ID" value="WUM19979.1"/>
    <property type="molecule type" value="Genomic_DNA"/>
</dbReference>